<dbReference type="AlphaFoldDB" id="A0A177XUR3"/>
<dbReference type="InterPro" id="IPR009778">
    <property type="entry name" value="ROF"/>
</dbReference>
<gene>
    <name evidence="1" type="ORF">ACED39_10465</name>
    <name evidence="2" type="ORF">APB76_20465</name>
</gene>
<dbReference type="EMBL" id="LLEI02000083">
    <property type="protein sequence ID" value="OAJ92373.1"/>
    <property type="molecule type" value="Genomic_DNA"/>
</dbReference>
<comment type="caution">
    <text evidence="2">The sequence shown here is derived from an EMBL/GenBank/DDBJ whole genome shotgun (WGS) entry which is preliminary data.</text>
</comment>
<evidence type="ECO:0000313" key="4">
    <source>
        <dbReference type="Proteomes" id="UP001569151"/>
    </source>
</evidence>
<reference evidence="2 3" key="1">
    <citation type="journal article" date="2016" name="Syst. Appl. Microbiol.">
        <title>Vibrio bivalvicida sp. nov., a novel larval pathogen for bivalve molluscs reared in a hatchery.</title>
        <authorList>
            <person name="Dubert J."/>
            <person name="Romalde J.L."/>
            <person name="Prado S."/>
            <person name="Barja J.L."/>
        </authorList>
    </citation>
    <scope>NUCLEOTIDE SEQUENCE [LARGE SCALE GENOMIC DNA]</scope>
    <source>
        <strain evidence="2 3">605</strain>
    </source>
</reference>
<organism evidence="2 3">
    <name type="scientific">Vibrio bivalvicida</name>
    <dbReference type="NCBI Taxonomy" id="1276888"/>
    <lineage>
        <taxon>Bacteria</taxon>
        <taxon>Pseudomonadati</taxon>
        <taxon>Pseudomonadota</taxon>
        <taxon>Gammaproteobacteria</taxon>
        <taxon>Vibrionales</taxon>
        <taxon>Vibrionaceae</taxon>
        <taxon>Vibrio</taxon>
        <taxon>Vibrio oreintalis group</taxon>
    </lineage>
</organism>
<dbReference type="Gene3D" id="2.30.30.400">
    <property type="entry name" value="Rof-like"/>
    <property type="match status" value="1"/>
</dbReference>
<dbReference type="SUPFAM" id="SSF101744">
    <property type="entry name" value="Rof/RNase P subunit-like"/>
    <property type="match status" value="1"/>
</dbReference>
<dbReference type="InterPro" id="IPR023534">
    <property type="entry name" value="Rof/RNase_P-like"/>
</dbReference>
<evidence type="ECO:0000313" key="3">
    <source>
        <dbReference type="Proteomes" id="UP000078406"/>
    </source>
</evidence>
<name>A0A177XUR3_9VIBR</name>
<dbReference type="Proteomes" id="UP000078406">
    <property type="component" value="Unassembled WGS sequence"/>
</dbReference>
<proteinExistence type="predicted"/>
<accession>A0A177XUR3</accession>
<dbReference type="RefSeq" id="WP_054962475.1">
    <property type="nucleotide sequence ID" value="NZ_JBGOOF010000013.1"/>
</dbReference>
<dbReference type="EMBL" id="JBGOOS010000012">
    <property type="protein sequence ID" value="MEZ8209201.1"/>
    <property type="molecule type" value="Genomic_DNA"/>
</dbReference>
<dbReference type="InterPro" id="IPR038626">
    <property type="entry name" value="Rof-like_sf"/>
</dbReference>
<evidence type="ECO:0000313" key="2">
    <source>
        <dbReference type="EMBL" id="OAJ92373.1"/>
    </source>
</evidence>
<dbReference type="Pfam" id="PF07073">
    <property type="entry name" value="ROF"/>
    <property type="match status" value="1"/>
</dbReference>
<sequence>MISCNDYDYIEIVCMYRYPVRLHLKSGVYVEGEALDTARNEDKQECIKVSMSGIEHLVVLDDLAELEVLTNNPHFISKLFY</sequence>
<reference evidence="1 4" key="2">
    <citation type="submission" date="2024-06" db="EMBL/GenBank/DDBJ databases">
        <authorList>
            <person name="Steensen K."/>
            <person name="Seneca J."/>
            <person name="Bartlau N."/>
            <person name="Yu A.X."/>
            <person name="Polz M.F."/>
        </authorList>
    </citation>
    <scope>NUCLEOTIDE SEQUENCE [LARGE SCALE GENOMIC DNA]</scope>
    <source>
        <strain evidence="1 4">1F146</strain>
    </source>
</reference>
<keyword evidence="4" id="KW-1185">Reference proteome</keyword>
<protein>
    <submittedName>
        <fullName evidence="1">Rho-binding antiterminator</fullName>
    </submittedName>
    <submittedName>
        <fullName evidence="2">Transcriptional regulator</fullName>
    </submittedName>
</protein>
<dbReference type="Proteomes" id="UP001569151">
    <property type="component" value="Unassembled WGS sequence"/>
</dbReference>
<evidence type="ECO:0000313" key="1">
    <source>
        <dbReference type="EMBL" id="MEZ8209201.1"/>
    </source>
</evidence>